<dbReference type="GO" id="GO:0003743">
    <property type="term" value="F:translation initiation factor activity"/>
    <property type="evidence" value="ECO:0007669"/>
    <property type="project" value="UniProtKB-KW"/>
</dbReference>
<feature type="region of interest" description="Disordered" evidence="2">
    <location>
        <begin position="1"/>
        <end position="96"/>
    </location>
</feature>
<feature type="compositionally biased region" description="Low complexity" evidence="2">
    <location>
        <begin position="21"/>
        <end position="44"/>
    </location>
</feature>
<dbReference type="EMBL" id="KB007926">
    <property type="protein sequence ID" value="ELR20240.1"/>
    <property type="molecule type" value="Genomic_DNA"/>
</dbReference>
<protein>
    <submittedName>
        <fullName evidence="3">Eukaryotic initiation factor 4e, putative</fullName>
    </submittedName>
</protein>
<dbReference type="Gene3D" id="3.30.760.10">
    <property type="entry name" value="RNA Cap, Translation Initiation Factor Eif4e"/>
    <property type="match status" value="1"/>
</dbReference>
<dbReference type="OrthoDB" id="590761at2759"/>
<dbReference type="GeneID" id="14921087"/>
<dbReference type="STRING" id="1257118.L8H4Z1"/>
<keyword evidence="4" id="KW-1185">Reference proteome</keyword>
<feature type="compositionally biased region" description="Basic and acidic residues" evidence="2">
    <location>
        <begin position="1"/>
        <end position="15"/>
    </location>
</feature>
<feature type="region of interest" description="Disordered" evidence="2">
    <location>
        <begin position="111"/>
        <end position="156"/>
    </location>
</feature>
<dbReference type="PANTHER" id="PTHR11960">
    <property type="entry name" value="EUKARYOTIC TRANSLATION INITIATION FACTOR 4E RELATED"/>
    <property type="match status" value="1"/>
</dbReference>
<keyword evidence="1" id="KW-0648">Protein biosynthesis</keyword>
<name>L8H4Z1_ACACF</name>
<proteinExistence type="inferred from homology"/>
<dbReference type="VEuPathDB" id="AmoebaDB:ACA1_117130"/>
<dbReference type="InterPro" id="IPR001040">
    <property type="entry name" value="TIF_eIF_4E"/>
</dbReference>
<keyword evidence="1 3" id="KW-0396">Initiation factor</keyword>
<dbReference type="AlphaFoldDB" id="L8H4Z1"/>
<dbReference type="GO" id="GO:0000340">
    <property type="term" value="F:RNA 7-methylguanosine cap binding"/>
    <property type="evidence" value="ECO:0007669"/>
    <property type="project" value="TreeGrafter"/>
</dbReference>
<gene>
    <name evidence="3" type="ORF">ACA1_117130</name>
</gene>
<evidence type="ECO:0000313" key="4">
    <source>
        <dbReference type="Proteomes" id="UP000011083"/>
    </source>
</evidence>
<dbReference type="OMA" id="MWEELLF"/>
<dbReference type="Pfam" id="PF01652">
    <property type="entry name" value="IF4E"/>
    <property type="match status" value="1"/>
</dbReference>
<evidence type="ECO:0000256" key="2">
    <source>
        <dbReference type="SAM" id="MobiDB-lite"/>
    </source>
</evidence>
<comment type="similarity">
    <text evidence="1">Belongs to the eukaryotic initiation factor 4E family.</text>
</comment>
<dbReference type="InterPro" id="IPR023398">
    <property type="entry name" value="TIF_eIF4e-like"/>
</dbReference>
<sequence>MENEHKDKVVKEEATKPVVVESSTPAGAESSAATASSANDSQDGSEGGEGGNGANRSRRDSDAARRSRSNSAKAWKVKGAEGASPATAPAQSANATKADATLGAAAAVLATPTSPAASHQQHKQPQHKPRSRKGSRAGQLESPRSDAPAHDDGASILGHRLQTPWTFWFSRKDRRRSNSITAGPSGTVVIDKKLDKKEHMEHLVQIGTCRTVEEFWHHYAFIQRASNLPKESNLYFFRNQLKPMWETFPKGGCFIVRVDKRTGALDKMWEELLFASIGELFEDPNVVGVEVSIRSKEDGLSVWTKTNQKHIRLSIGEKLKLMLDLDDVMYKSNSTSIKDRSTYKNAQKVLVAS</sequence>
<dbReference type="SUPFAM" id="SSF55418">
    <property type="entry name" value="eIF4e-like"/>
    <property type="match status" value="1"/>
</dbReference>
<feature type="compositionally biased region" description="Basic residues" evidence="2">
    <location>
        <begin position="120"/>
        <end position="135"/>
    </location>
</feature>
<reference evidence="3 4" key="1">
    <citation type="journal article" date="2013" name="Genome Biol.">
        <title>Genome of Acanthamoeba castellanii highlights extensive lateral gene transfer and early evolution of tyrosine kinase signaling.</title>
        <authorList>
            <person name="Clarke M."/>
            <person name="Lohan A.J."/>
            <person name="Liu B."/>
            <person name="Lagkouvardos I."/>
            <person name="Roy S."/>
            <person name="Zafar N."/>
            <person name="Bertelli C."/>
            <person name="Schilde C."/>
            <person name="Kianianmomeni A."/>
            <person name="Burglin T.R."/>
            <person name="Frech C."/>
            <person name="Turcotte B."/>
            <person name="Kopec K.O."/>
            <person name="Synnott J.M."/>
            <person name="Choo C."/>
            <person name="Paponov I."/>
            <person name="Finkler A."/>
            <person name="Soon Heng Tan C."/>
            <person name="Hutchins A.P."/>
            <person name="Weinmeier T."/>
            <person name="Rattei T."/>
            <person name="Chu J.S."/>
            <person name="Gimenez G."/>
            <person name="Irimia M."/>
            <person name="Rigden D.J."/>
            <person name="Fitzpatrick D.A."/>
            <person name="Lorenzo-Morales J."/>
            <person name="Bateman A."/>
            <person name="Chiu C.H."/>
            <person name="Tang P."/>
            <person name="Hegemann P."/>
            <person name="Fromm H."/>
            <person name="Raoult D."/>
            <person name="Greub G."/>
            <person name="Miranda-Saavedra D."/>
            <person name="Chen N."/>
            <person name="Nash P."/>
            <person name="Ginger M.L."/>
            <person name="Horn M."/>
            <person name="Schaap P."/>
            <person name="Caler L."/>
            <person name="Loftus B."/>
        </authorList>
    </citation>
    <scope>NUCLEOTIDE SEQUENCE [LARGE SCALE GENOMIC DNA]</scope>
    <source>
        <strain evidence="3 4">Neff</strain>
    </source>
</reference>
<feature type="compositionally biased region" description="Basic and acidic residues" evidence="2">
    <location>
        <begin position="143"/>
        <end position="153"/>
    </location>
</feature>
<keyword evidence="1" id="KW-0694">RNA-binding</keyword>
<accession>L8H4Z1</accession>
<dbReference type="KEGG" id="acan:ACA1_117130"/>
<evidence type="ECO:0000313" key="3">
    <source>
        <dbReference type="EMBL" id="ELR20240.1"/>
    </source>
</evidence>
<dbReference type="GO" id="GO:0016281">
    <property type="term" value="C:eukaryotic translation initiation factor 4F complex"/>
    <property type="evidence" value="ECO:0007669"/>
    <property type="project" value="TreeGrafter"/>
</dbReference>
<organism evidence="3 4">
    <name type="scientific">Acanthamoeba castellanii (strain ATCC 30010 / Neff)</name>
    <dbReference type="NCBI Taxonomy" id="1257118"/>
    <lineage>
        <taxon>Eukaryota</taxon>
        <taxon>Amoebozoa</taxon>
        <taxon>Discosea</taxon>
        <taxon>Longamoebia</taxon>
        <taxon>Centramoebida</taxon>
        <taxon>Acanthamoebidae</taxon>
        <taxon>Acanthamoeba</taxon>
    </lineage>
</organism>
<dbReference type="Proteomes" id="UP000011083">
    <property type="component" value="Unassembled WGS sequence"/>
</dbReference>
<dbReference type="RefSeq" id="XP_004342350.1">
    <property type="nucleotide sequence ID" value="XM_004342301.1"/>
</dbReference>
<evidence type="ECO:0000256" key="1">
    <source>
        <dbReference type="RuleBase" id="RU004374"/>
    </source>
</evidence>
<dbReference type="PANTHER" id="PTHR11960:SF18">
    <property type="entry name" value="EUKARYOTIC TRANSLATION INITIATION FACTOR 4E HOMOLOGOUS PROTEIN, ISOFORM B"/>
    <property type="match status" value="1"/>
</dbReference>